<dbReference type="Proteomes" id="UP001431192">
    <property type="component" value="Unassembled WGS sequence"/>
</dbReference>
<evidence type="ECO:0000313" key="3">
    <source>
        <dbReference type="Proteomes" id="UP001431192"/>
    </source>
</evidence>
<organism evidence="2 3">
    <name type="scientific">Shewanella phaeophyticola</name>
    <dbReference type="NCBI Taxonomy" id="2978345"/>
    <lineage>
        <taxon>Bacteria</taxon>
        <taxon>Pseudomonadati</taxon>
        <taxon>Pseudomonadota</taxon>
        <taxon>Gammaproteobacteria</taxon>
        <taxon>Alteromonadales</taxon>
        <taxon>Shewanellaceae</taxon>
        <taxon>Shewanella</taxon>
    </lineage>
</organism>
<feature type="transmembrane region" description="Helical" evidence="1">
    <location>
        <begin position="30"/>
        <end position="48"/>
    </location>
</feature>
<gene>
    <name evidence="2" type="ORF">N4T56_07145</name>
</gene>
<feature type="transmembrane region" description="Helical" evidence="1">
    <location>
        <begin position="7"/>
        <end position="24"/>
    </location>
</feature>
<sequence length="59" mass="6324">MSHAIKYVLLAALVCLALVCYSVGSATGAVAFIVMGVLLEIAFWLGIIKSTRSRRQSSH</sequence>
<proteinExistence type="predicted"/>
<dbReference type="EMBL" id="JAODOQ010000001">
    <property type="protein sequence ID" value="MCT8986308.1"/>
    <property type="molecule type" value="Genomic_DNA"/>
</dbReference>
<reference evidence="2" key="1">
    <citation type="submission" date="2022-09" db="EMBL/GenBank/DDBJ databases">
        <title>Shewanella sp. KJ10-1 sp.nov, isolated from marine algae.</title>
        <authorList>
            <person name="Butt M."/>
            <person name="Lee J.K."/>
            <person name="Kim J.M."/>
            <person name="Choi D.G."/>
        </authorList>
    </citation>
    <scope>NUCLEOTIDE SEQUENCE</scope>
    <source>
        <strain evidence="2">KJ10-1</strain>
    </source>
</reference>
<keyword evidence="1" id="KW-0472">Membrane</keyword>
<keyword evidence="1" id="KW-0812">Transmembrane</keyword>
<keyword evidence="3" id="KW-1185">Reference proteome</keyword>
<comment type="caution">
    <text evidence="2">The sequence shown here is derived from an EMBL/GenBank/DDBJ whole genome shotgun (WGS) entry which is preliminary data.</text>
</comment>
<protein>
    <submittedName>
        <fullName evidence="2">Uncharacterized protein</fullName>
    </submittedName>
</protein>
<name>A0ABT2P0X8_9GAMM</name>
<accession>A0ABT2P0X8</accession>
<evidence type="ECO:0000313" key="2">
    <source>
        <dbReference type="EMBL" id="MCT8986308.1"/>
    </source>
</evidence>
<keyword evidence="1" id="KW-1133">Transmembrane helix</keyword>
<dbReference type="RefSeq" id="WP_261732731.1">
    <property type="nucleotide sequence ID" value="NZ_JAODOQ010000001.1"/>
</dbReference>
<evidence type="ECO:0000256" key="1">
    <source>
        <dbReference type="SAM" id="Phobius"/>
    </source>
</evidence>